<feature type="transmembrane region" description="Helical" evidence="1">
    <location>
        <begin position="100"/>
        <end position="119"/>
    </location>
</feature>
<keyword evidence="1" id="KW-0472">Membrane</keyword>
<comment type="caution">
    <text evidence="2">The sequence shown here is derived from an EMBL/GenBank/DDBJ whole genome shotgun (WGS) entry which is preliminary data.</text>
</comment>
<evidence type="ECO:0000256" key="1">
    <source>
        <dbReference type="SAM" id="Phobius"/>
    </source>
</evidence>
<gene>
    <name evidence="2" type="ORF">A2704_06895</name>
</gene>
<organism evidence="2 3">
    <name type="scientific">Candidatus Kaiserbacteria bacterium RIFCSPHIGHO2_01_FULL_54_36b</name>
    <dbReference type="NCBI Taxonomy" id="1798483"/>
    <lineage>
        <taxon>Bacteria</taxon>
        <taxon>Candidatus Kaiseribacteriota</taxon>
    </lineage>
</organism>
<keyword evidence="1" id="KW-0812">Transmembrane</keyword>
<reference evidence="2 3" key="1">
    <citation type="journal article" date="2016" name="Nat. Commun.">
        <title>Thousands of microbial genomes shed light on interconnected biogeochemical processes in an aquifer system.</title>
        <authorList>
            <person name="Anantharaman K."/>
            <person name="Brown C.T."/>
            <person name="Hug L.A."/>
            <person name="Sharon I."/>
            <person name="Castelle C.J."/>
            <person name="Probst A.J."/>
            <person name="Thomas B.C."/>
            <person name="Singh A."/>
            <person name="Wilkins M.J."/>
            <person name="Karaoz U."/>
            <person name="Brodie E.L."/>
            <person name="Williams K.H."/>
            <person name="Hubbard S.S."/>
            <person name="Banfield J.F."/>
        </authorList>
    </citation>
    <scope>NUCLEOTIDE SEQUENCE [LARGE SCALE GENOMIC DNA]</scope>
</reference>
<proteinExistence type="predicted"/>
<accession>A0A1F6CNE7</accession>
<feature type="transmembrane region" description="Helical" evidence="1">
    <location>
        <begin position="6"/>
        <end position="26"/>
    </location>
</feature>
<evidence type="ECO:0000313" key="3">
    <source>
        <dbReference type="Proteomes" id="UP000176445"/>
    </source>
</evidence>
<evidence type="ECO:0008006" key="4">
    <source>
        <dbReference type="Google" id="ProtNLM"/>
    </source>
</evidence>
<protein>
    <recommendedName>
        <fullName evidence="4">DUF2178 domain-containing protein</fullName>
    </recommendedName>
</protein>
<keyword evidence="1" id="KW-1133">Transmembrane helix</keyword>
<dbReference type="EMBL" id="MFKW01000045">
    <property type="protein sequence ID" value="OGG50658.1"/>
    <property type="molecule type" value="Genomic_DNA"/>
</dbReference>
<sequence length="121" mass="13509">MTNNAMPWSELIVSISFLFLIGLFLSPIGMSEGVIMMLLVLLIIAFGAVALFMWRETSQDEREALHRMFAGRIAFLAGAAVLMVGVIVQEMRHALDPWLLLSLGAMVGGKILARFYSFWRC</sequence>
<dbReference type="AlphaFoldDB" id="A0A1F6CNE7"/>
<evidence type="ECO:0000313" key="2">
    <source>
        <dbReference type="EMBL" id="OGG50658.1"/>
    </source>
</evidence>
<feature type="transmembrane region" description="Helical" evidence="1">
    <location>
        <begin position="69"/>
        <end position="88"/>
    </location>
</feature>
<dbReference type="Proteomes" id="UP000176445">
    <property type="component" value="Unassembled WGS sequence"/>
</dbReference>
<feature type="transmembrane region" description="Helical" evidence="1">
    <location>
        <begin position="33"/>
        <end position="54"/>
    </location>
</feature>
<name>A0A1F6CNE7_9BACT</name>